<organism evidence="1 2">
    <name type="scientific">Undibacterium amnicola</name>
    <dbReference type="NCBI Taxonomy" id="1834038"/>
    <lineage>
        <taxon>Bacteria</taxon>
        <taxon>Pseudomonadati</taxon>
        <taxon>Pseudomonadota</taxon>
        <taxon>Betaproteobacteria</taxon>
        <taxon>Burkholderiales</taxon>
        <taxon>Oxalobacteraceae</taxon>
        <taxon>Undibacterium</taxon>
    </lineage>
</organism>
<protein>
    <submittedName>
        <fullName evidence="1">Uncharacterized protein</fullName>
    </submittedName>
</protein>
<name>A0ABR6XTU5_9BURK</name>
<gene>
    <name evidence="1" type="ORF">H8K33_15255</name>
</gene>
<dbReference type="Proteomes" id="UP000643610">
    <property type="component" value="Unassembled WGS sequence"/>
</dbReference>
<reference evidence="1 2" key="1">
    <citation type="submission" date="2020-08" db="EMBL/GenBank/DDBJ databases">
        <title>Novel species isolated from subtropical streams in China.</title>
        <authorList>
            <person name="Lu H."/>
        </authorList>
    </citation>
    <scope>NUCLEOTIDE SEQUENCE [LARGE SCALE GENOMIC DNA]</scope>
    <source>
        <strain evidence="1 2">KCTC 52442</strain>
    </source>
</reference>
<accession>A0ABR6XTU5</accession>
<sequence length="88" mass="9955">MAMTAAERQKKRRAKLRQESMTPLLVRGESGEFDERIRIALAVQSLAKGGELSAEIIEKIASRSELVFSDNDLATRKYIRKIVSEFLT</sequence>
<proteinExistence type="predicted"/>
<comment type="caution">
    <text evidence="1">The sequence shown here is derived from an EMBL/GenBank/DDBJ whole genome shotgun (WGS) entry which is preliminary data.</text>
</comment>
<evidence type="ECO:0000313" key="1">
    <source>
        <dbReference type="EMBL" id="MBC3832866.1"/>
    </source>
</evidence>
<evidence type="ECO:0000313" key="2">
    <source>
        <dbReference type="Proteomes" id="UP000643610"/>
    </source>
</evidence>
<dbReference type="EMBL" id="JACOFU010000006">
    <property type="protein sequence ID" value="MBC3832866.1"/>
    <property type="molecule type" value="Genomic_DNA"/>
</dbReference>
<dbReference type="RefSeq" id="WP_186891908.1">
    <property type="nucleotide sequence ID" value="NZ_JACOFU010000006.1"/>
</dbReference>
<keyword evidence="2" id="KW-1185">Reference proteome</keyword>